<keyword evidence="2" id="KW-1185">Reference proteome</keyword>
<dbReference type="HOGENOM" id="CLU_2577906_0_0_1"/>
<name>A0A0E0E6Z4_9ORYZ</name>
<protein>
    <submittedName>
        <fullName evidence="1">Uncharacterized protein</fullName>
    </submittedName>
</protein>
<dbReference type="Gramene" id="OMERI07G00560.2">
    <property type="protein sequence ID" value="OMERI07G00560.2"/>
    <property type="gene ID" value="OMERI07G00560"/>
</dbReference>
<dbReference type="AlphaFoldDB" id="A0A0E0E6Z4"/>
<organism evidence="1">
    <name type="scientific">Oryza meridionalis</name>
    <dbReference type="NCBI Taxonomy" id="40149"/>
    <lineage>
        <taxon>Eukaryota</taxon>
        <taxon>Viridiplantae</taxon>
        <taxon>Streptophyta</taxon>
        <taxon>Embryophyta</taxon>
        <taxon>Tracheophyta</taxon>
        <taxon>Spermatophyta</taxon>
        <taxon>Magnoliopsida</taxon>
        <taxon>Liliopsida</taxon>
        <taxon>Poales</taxon>
        <taxon>Poaceae</taxon>
        <taxon>BOP clade</taxon>
        <taxon>Oryzoideae</taxon>
        <taxon>Oryzeae</taxon>
        <taxon>Oryzinae</taxon>
        <taxon>Oryza</taxon>
    </lineage>
</organism>
<sequence length="81" mass="8817">MAVICIGCTKGSYRQFAATGFRKMSSSSANGNKISPAGNGGKKIEIDVEVFLKDFTKNLENIKSKLDEEAYAELLQLRVQG</sequence>
<dbReference type="EnsemblPlants" id="OMERI07G00560.2">
    <property type="protein sequence ID" value="OMERI07G00560.2"/>
    <property type="gene ID" value="OMERI07G00560"/>
</dbReference>
<evidence type="ECO:0000313" key="1">
    <source>
        <dbReference type="EnsemblPlants" id="OMERI07G00560.2"/>
    </source>
</evidence>
<dbReference type="Proteomes" id="UP000008021">
    <property type="component" value="Chromosome 7"/>
</dbReference>
<proteinExistence type="predicted"/>
<accession>A0A0E0E6Z4</accession>
<evidence type="ECO:0000313" key="2">
    <source>
        <dbReference type="Proteomes" id="UP000008021"/>
    </source>
</evidence>
<reference evidence="1" key="2">
    <citation type="submission" date="2018-05" db="EMBL/GenBank/DDBJ databases">
        <title>OmerRS3 (Oryza meridionalis Reference Sequence Version 3).</title>
        <authorList>
            <person name="Zhang J."/>
            <person name="Kudrna D."/>
            <person name="Lee S."/>
            <person name="Talag J."/>
            <person name="Welchert J."/>
            <person name="Wing R.A."/>
        </authorList>
    </citation>
    <scope>NUCLEOTIDE SEQUENCE [LARGE SCALE GENOMIC DNA]</scope>
    <source>
        <strain evidence="1">cv. OR44</strain>
    </source>
</reference>
<reference evidence="1" key="1">
    <citation type="submission" date="2015-04" db="UniProtKB">
        <authorList>
            <consortium name="EnsemblPlants"/>
        </authorList>
    </citation>
    <scope>IDENTIFICATION</scope>
</reference>